<dbReference type="AlphaFoldDB" id="A0A495IEJ6"/>
<gene>
    <name evidence="2" type="ORF">C8E83_1307</name>
</gene>
<accession>A0A495IEJ6</accession>
<organism evidence="2 3">
    <name type="scientific">Frondihabitans australicus</name>
    <dbReference type="NCBI Taxonomy" id="386892"/>
    <lineage>
        <taxon>Bacteria</taxon>
        <taxon>Bacillati</taxon>
        <taxon>Actinomycetota</taxon>
        <taxon>Actinomycetes</taxon>
        <taxon>Micrococcales</taxon>
        <taxon>Microbacteriaceae</taxon>
        <taxon>Frondihabitans</taxon>
    </lineage>
</organism>
<sequence length="258" mass="27303">MSGAAPAEQQERAGRRILLLLVATIALPVAGSVVGLLLLIGLRGGLSLGGVLFGSVAIVFAVPFAISAVVNLMLWVRRPAGTTAGRSFVVAWSALAVSGAAWIAEMLLVPLDDQEGFGFVIGCLIAASSIAVCVMLVRSGRHALVNLPPEERLARHSAHRRKVRRGLLVTGIAAVALVAAGAFVYTVPTGHYDHCRAEGYSATGDQYTVYTENCGVFAVTADNHIYSSFDGDETCTFTTRGFTILPWRARAVSMTWTE</sequence>
<keyword evidence="3" id="KW-1185">Reference proteome</keyword>
<protein>
    <submittedName>
        <fullName evidence="2">Uncharacterized protein</fullName>
    </submittedName>
</protein>
<feature type="transmembrane region" description="Helical" evidence="1">
    <location>
        <begin position="117"/>
        <end position="137"/>
    </location>
</feature>
<keyword evidence="1" id="KW-0472">Membrane</keyword>
<feature type="transmembrane region" description="Helical" evidence="1">
    <location>
        <begin position="166"/>
        <end position="187"/>
    </location>
</feature>
<feature type="transmembrane region" description="Helical" evidence="1">
    <location>
        <begin position="88"/>
        <end position="111"/>
    </location>
</feature>
<evidence type="ECO:0000313" key="3">
    <source>
        <dbReference type="Proteomes" id="UP000280008"/>
    </source>
</evidence>
<dbReference type="RefSeq" id="WP_121368972.1">
    <property type="nucleotide sequence ID" value="NZ_RBKS01000001.1"/>
</dbReference>
<proteinExistence type="predicted"/>
<reference evidence="2 3" key="1">
    <citation type="submission" date="2018-10" db="EMBL/GenBank/DDBJ databases">
        <title>Sequencing the genomes of 1000 actinobacteria strains.</title>
        <authorList>
            <person name="Klenk H.-P."/>
        </authorList>
    </citation>
    <scope>NUCLEOTIDE SEQUENCE [LARGE SCALE GENOMIC DNA]</scope>
    <source>
        <strain evidence="2 3">DSM 17894</strain>
    </source>
</reference>
<feature type="transmembrane region" description="Helical" evidence="1">
    <location>
        <begin position="52"/>
        <end position="76"/>
    </location>
</feature>
<feature type="transmembrane region" description="Helical" evidence="1">
    <location>
        <begin position="17"/>
        <end position="40"/>
    </location>
</feature>
<dbReference type="EMBL" id="RBKS01000001">
    <property type="protein sequence ID" value="RKR74199.1"/>
    <property type="molecule type" value="Genomic_DNA"/>
</dbReference>
<evidence type="ECO:0000313" key="2">
    <source>
        <dbReference type="EMBL" id="RKR74199.1"/>
    </source>
</evidence>
<comment type="caution">
    <text evidence="2">The sequence shown here is derived from an EMBL/GenBank/DDBJ whole genome shotgun (WGS) entry which is preliminary data.</text>
</comment>
<keyword evidence="1" id="KW-0812">Transmembrane</keyword>
<evidence type="ECO:0000256" key="1">
    <source>
        <dbReference type="SAM" id="Phobius"/>
    </source>
</evidence>
<dbReference type="Proteomes" id="UP000280008">
    <property type="component" value="Unassembled WGS sequence"/>
</dbReference>
<name>A0A495IEJ6_9MICO</name>
<keyword evidence="1" id="KW-1133">Transmembrane helix</keyword>